<dbReference type="AlphaFoldDB" id="A0A918JMS3"/>
<organism evidence="1 2">
    <name type="scientific">Alteromonas halophila</name>
    <dbReference type="NCBI Taxonomy" id="516698"/>
    <lineage>
        <taxon>Bacteria</taxon>
        <taxon>Pseudomonadati</taxon>
        <taxon>Pseudomonadota</taxon>
        <taxon>Gammaproteobacteria</taxon>
        <taxon>Alteromonadales</taxon>
        <taxon>Alteromonadaceae</taxon>
        <taxon>Alteromonas/Salinimonas group</taxon>
        <taxon>Alteromonas</taxon>
    </lineage>
</organism>
<accession>A0A918JMS3</accession>
<evidence type="ECO:0000313" key="1">
    <source>
        <dbReference type="EMBL" id="GGW90014.1"/>
    </source>
</evidence>
<protein>
    <submittedName>
        <fullName evidence="1">Uncharacterized protein</fullName>
    </submittedName>
</protein>
<reference evidence="1" key="2">
    <citation type="submission" date="2020-09" db="EMBL/GenBank/DDBJ databases">
        <authorList>
            <person name="Sun Q."/>
            <person name="Kim S."/>
        </authorList>
    </citation>
    <scope>NUCLEOTIDE SEQUENCE</scope>
    <source>
        <strain evidence="1">KCTC 22164</strain>
    </source>
</reference>
<sequence>MLYDPNNPSQLINMRNEAVPDVFVITHLNQRYYVHISPFVWMRPWEGKEHTGFSIGLAPGCPNACRAFGLLKKPYLDCSLEDIVSAAYARIDELGVKFFTSKGLGVGNQHEHDKGGFTLVSDDVRHKKAFDTGYRYVVHVYQLRGGGMRRHVEDWYFYGEPQQQAILLRLRQDQTLFPDAMHYEVCQLSESLPESA</sequence>
<evidence type="ECO:0000313" key="2">
    <source>
        <dbReference type="Proteomes" id="UP000631300"/>
    </source>
</evidence>
<name>A0A918JMS3_9ALTE</name>
<dbReference type="Proteomes" id="UP000631300">
    <property type="component" value="Unassembled WGS sequence"/>
</dbReference>
<comment type="caution">
    <text evidence="1">The sequence shown here is derived from an EMBL/GenBank/DDBJ whole genome shotgun (WGS) entry which is preliminary data.</text>
</comment>
<gene>
    <name evidence="1" type="ORF">GCM10007391_25460</name>
</gene>
<dbReference type="RefSeq" id="WP_189406974.1">
    <property type="nucleotide sequence ID" value="NZ_BMXP01000006.1"/>
</dbReference>
<dbReference type="EMBL" id="BMXP01000006">
    <property type="protein sequence ID" value="GGW90014.1"/>
    <property type="molecule type" value="Genomic_DNA"/>
</dbReference>
<proteinExistence type="predicted"/>
<reference evidence="1" key="1">
    <citation type="journal article" date="2014" name="Int. J. Syst. Evol. Microbiol.">
        <title>Complete genome sequence of Corynebacterium casei LMG S-19264T (=DSM 44701T), isolated from a smear-ripened cheese.</title>
        <authorList>
            <consortium name="US DOE Joint Genome Institute (JGI-PGF)"/>
            <person name="Walter F."/>
            <person name="Albersmeier A."/>
            <person name="Kalinowski J."/>
            <person name="Ruckert C."/>
        </authorList>
    </citation>
    <scope>NUCLEOTIDE SEQUENCE</scope>
    <source>
        <strain evidence="1">KCTC 22164</strain>
    </source>
</reference>
<keyword evidence="2" id="KW-1185">Reference proteome</keyword>